<dbReference type="InterPro" id="IPR009057">
    <property type="entry name" value="Homeodomain-like_sf"/>
</dbReference>
<evidence type="ECO:0000313" key="3">
    <source>
        <dbReference type="Proteomes" id="UP000669179"/>
    </source>
</evidence>
<dbReference type="SUPFAM" id="SSF46689">
    <property type="entry name" value="Homeodomain-like"/>
    <property type="match status" value="1"/>
</dbReference>
<dbReference type="RefSeq" id="WP_208255113.1">
    <property type="nucleotide sequence ID" value="NZ_JAGEOJ010000004.1"/>
</dbReference>
<evidence type="ECO:0000313" key="2">
    <source>
        <dbReference type="EMBL" id="MBO2447461.1"/>
    </source>
</evidence>
<name>A0A939P7X4_9ACTN</name>
<gene>
    <name evidence="2" type="ORF">J4573_10215</name>
</gene>
<accession>A0A939P7X4</accession>
<protein>
    <recommendedName>
        <fullName evidence="1">QsdR TetR regulatory C-terminal domain-containing protein</fullName>
    </recommendedName>
</protein>
<proteinExistence type="predicted"/>
<dbReference type="Pfam" id="PF18598">
    <property type="entry name" value="TetR_C_36"/>
    <property type="match status" value="1"/>
</dbReference>
<organism evidence="2 3">
    <name type="scientific">Actinomadura barringtoniae</name>
    <dbReference type="NCBI Taxonomy" id="1427535"/>
    <lineage>
        <taxon>Bacteria</taxon>
        <taxon>Bacillati</taxon>
        <taxon>Actinomycetota</taxon>
        <taxon>Actinomycetes</taxon>
        <taxon>Streptosporangiales</taxon>
        <taxon>Thermomonosporaceae</taxon>
        <taxon>Actinomadura</taxon>
    </lineage>
</organism>
<feature type="domain" description="QsdR TetR regulatory C-terminal" evidence="1">
    <location>
        <begin position="72"/>
        <end position="181"/>
    </location>
</feature>
<sequence>MTALGPADALEAASAHYLDGEPIDMSALAAELGVGRATLYRWVGSREQLLGMVLAEMTERTYRTAVRGVDGEGPERIIIVLDRFMRAVVNAVPLKAFTEREPRLFVRLATMTGPIEARAIALLTAELEGEIERGAMRAPLPTRTLAQAIVRICDSFMYAHYLGASRPEIETALEVIELLLRSCAPDGSIGATGDATGMGEADKSVVTRE</sequence>
<dbReference type="InterPro" id="IPR041485">
    <property type="entry name" value="TetR_C_36"/>
</dbReference>
<dbReference type="Proteomes" id="UP000669179">
    <property type="component" value="Unassembled WGS sequence"/>
</dbReference>
<dbReference type="Gene3D" id="1.10.357.10">
    <property type="entry name" value="Tetracycline Repressor, domain 2"/>
    <property type="match status" value="1"/>
</dbReference>
<evidence type="ECO:0000259" key="1">
    <source>
        <dbReference type="Pfam" id="PF18598"/>
    </source>
</evidence>
<dbReference type="InterPro" id="IPR036271">
    <property type="entry name" value="Tet_transcr_reg_TetR-rel_C_sf"/>
</dbReference>
<dbReference type="EMBL" id="JAGEOJ010000004">
    <property type="protein sequence ID" value="MBO2447461.1"/>
    <property type="molecule type" value="Genomic_DNA"/>
</dbReference>
<dbReference type="SUPFAM" id="SSF48498">
    <property type="entry name" value="Tetracyclin repressor-like, C-terminal domain"/>
    <property type="match status" value="1"/>
</dbReference>
<comment type="caution">
    <text evidence="2">The sequence shown here is derived from an EMBL/GenBank/DDBJ whole genome shotgun (WGS) entry which is preliminary data.</text>
</comment>
<keyword evidence="3" id="KW-1185">Reference proteome</keyword>
<dbReference type="AlphaFoldDB" id="A0A939P7X4"/>
<reference evidence="2" key="1">
    <citation type="submission" date="2021-03" db="EMBL/GenBank/DDBJ databases">
        <authorList>
            <person name="Kanchanasin P."/>
            <person name="Saeng-In P."/>
            <person name="Phongsopitanun W."/>
            <person name="Yuki M."/>
            <person name="Kudo T."/>
            <person name="Ohkuma M."/>
            <person name="Tanasupawat S."/>
        </authorList>
    </citation>
    <scope>NUCLEOTIDE SEQUENCE</scope>
    <source>
        <strain evidence="2">GKU 128</strain>
    </source>
</reference>